<evidence type="ECO:0000313" key="2">
    <source>
        <dbReference type="Proteomes" id="UP000029392"/>
    </source>
</evidence>
<sequence length="504" mass="55342">MAKPLLVFVHGWSVTSTATYGELPARLKSESARRGGPGFDVAHVHLGQYVSFRDEVRIEDIARAFEHAARRVLAEAGGRRRFACITHSTGGPVVREWLDRHYVATGRLAECPLSHLVMLAPANFGSALAQLGKSRLAGIKAWFNGVEPGQGVLDWLELGSPESLALNLRWIHDYPGLHPTRGANPLFPFVLCGDAIDRKLYDHVNAYTGETGGDGVVRLASANLNCRHVVLEQAPVPAGESLAAARRRLRALRLRSDTRAAPSAFKILPGLSHSGDTMGVMASVRDDGRPHPTVDAVLRCLDVADEAGYLALRRAFEAENAVHQQPARRVELERVPVLPDRRYFHDPHAMVLFRLLDNHGARVPDMDLLLTGGPAGDPNQLPAGFLTDRQGNRRAPGHLAFFLNHAALAGCEAITDDDDRVLRPALVPRPPYGLRLQPRETGRWVEHWPAELGEGLDDLLAVLEPNQTTVVDLVLTRVVREGVFRFTRSLSPRRFRDDPPGGPL</sequence>
<dbReference type="STRING" id="1384054.N790_06510"/>
<dbReference type="SUPFAM" id="SSF53474">
    <property type="entry name" value="alpha/beta-Hydrolases"/>
    <property type="match status" value="1"/>
</dbReference>
<evidence type="ECO:0008006" key="3">
    <source>
        <dbReference type="Google" id="ProtNLM"/>
    </source>
</evidence>
<dbReference type="RefSeq" id="WP_043802620.1">
    <property type="nucleotide sequence ID" value="NZ_AVCH01000151.1"/>
</dbReference>
<dbReference type="PATRIC" id="fig|1384054.3.peg.1317"/>
<dbReference type="InterPro" id="IPR029058">
    <property type="entry name" value="AB_hydrolase_fold"/>
</dbReference>
<dbReference type="EMBL" id="AVCH01000151">
    <property type="protein sequence ID" value="KFN48469.1"/>
    <property type="molecule type" value="Genomic_DNA"/>
</dbReference>
<dbReference type="Proteomes" id="UP000029392">
    <property type="component" value="Unassembled WGS sequence"/>
</dbReference>
<organism evidence="1 2">
    <name type="scientific">Arenimonas malthae CC-JY-1</name>
    <dbReference type="NCBI Taxonomy" id="1384054"/>
    <lineage>
        <taxon>Bacteria</taxon>
        <taxon>Pseudomonadati</taxon>
        <taxon>Pseudomonadota</taxon>
        <taxon>Gammaproteobacteria</taxon>
        <taxon>Lysobacterales</taxon>
        <taxon>Lysobacteraceae</taxon>
        <taxon>Arenimonas</taxon>
    </lineage>
</organism>
<evidence type="ECO:0000313" key="1">
    <source>
        <dbReference type="EMBL" id="KFN48469.1"/>
    </source>
</evidence>
<proteinExistence type="predicted"/>
<gene>
    <name evidence="1" type="ORF">N790_06510</name>
</gene>
<dbReference type="OrthoDB" id="489469at2"/>
<dbReference type="AlphaFoldDB" id="A0A091BCF0"/>
<name>A0A091BCF0_9GAMM</name>
<dbReference type="eggNOG" id="COG1075">
    <property type="taxonomic scope" value="Bacteria"/>
</dbReference>
<reference evidence="1 2" key="1">
    <citation type="submission" date="2013-09" db="EMBL/GenBank/DDBJ databases">
        <title>Genome sequencing of Arenimonas malthae.</title>
        <authorList>
            <person name="Chen F."/>
            <person name="Wang G."/>
        </authorList>
    </citation>
    <scope>NUCLEOTIDE SEQUENCE [LARGE SCALE GENOMIC DNA]</scope>
    <source>
        <strain evidence="1 2">CC-JY-1</strain>
    </source>
</reference>
<protein>
    <recommendedName>
        <fullName evidence="3">Phospholipase</fullName>
    </recommendedName>
</protein>
<accession>A0A091BCF0</accession>
<dbReference type="Gene3D" id="3.40.50.1820">
    <property type="entry name" value="alpha/beta hydrolase"/>
    <property type="match status" value="1"/>
</dbReference>
<keyword evidence="2" id="KW-1185">Reference proteome</keyword>
<comment type="caution">
    <text evidence="1">The sequence shown here is derived from an EMBL/GenBank/DDBJ whole genome shotgun (WGS) entry which is preliminary data.</text>
</comment>